<keyword evidence="2" id="KW-1185">Reference proteome</keyword>
<proteinExistence type="predicted"/>
<accession>A0A6A6I9R2</accession>
<dbReference type="RefSeq" id="XP_033681666.1">
    <property type="nucleotide sequence ID" value="XM_033827140.1"/>
</dbReference>
<dbReference type="Proteomes" id="UP000800094">
    <property type="component" value="Unassembled WGS sequence"/>
</dbReference>
<dbReference type="EMBL" id="ML987198">
    <property type="protein sequence ID" value="KAF2246662.1"/>
    <property type="molecule type" value="Genomic_DNA"/>
</dbReference>
<gene>
    <name evidence="1" type="ORF">BU26DRAFT_50933</name>
</gene>
<name>A0A6A6I9R2_9PLEO</name>
<protein>
    <submittedName>
        <fullName evidence="1">Uncharacterized protein</fullName>
    </submittedName>
</protein>
<evidence type="ECO:0000313" key="1">
    <source>
        <dbReference type="EMBL" id="KAF2246662.1"/>
    </source>
</evidence>
<sequence length="185" mass="20718">MAERLRAAPGVAEGQIWGGRDARDTMDDVETATLCVRRRGAWHKGQFARCMVLKQLRRHPCRSQRGEVCRWCRRAQWLPCDEKQQQQPPSAVVPAPKDAVCKCAIARDCWEGPAAARRASIIISCARCCASSVCNADLCFPFCCHNLARKAPQPLLPSVLPLHSRQDLQASPIHRPRDLRVDGNR</sequence>
<organism evidence="1 2">
    <name type="scientific">Trematosphaeria pertusa</name>
    <dbReference type="NCBI Taxonomy" id="390896"/>
    <lineage>
        <taxon>Eukaryota</taxon>
        <taxon>Fungi</taxon>
        <taxon>Dikarya</taxon>
        <taxon>Ascomycota</taxon>
        <taxon>Pezizomycotina</taxon>
        <taxon>Dothideomycetes</taxon>
        <taxon>Pleosporomycetidae</taxon>
        <taxon>Pleosporales</taxon>
        <taxon>Massarineae</taxon>
        <taxon>Trematosphaeriaceae</taxon>
        <taxon>Trematosphaeria</taxon>
    </lineage>
</organism>
<dbReference type="GeneID" id="54580470"/>
<dbReference type="AlphaFoldDB" id="A0A6A6I9R2"/>
<evidence type="ECO:0000313" key="2">
    <source>
        <dbReference type="Proteomes" id="UP000800094"/>
    </source>
</evidence>
<reference evidence="1" key="1">
    <citation type="journal article" date="2020" name="Stud. Mycol.">
        <title>101 Dothideomycetes genomes: a test case for predicting lifestyles and emergence of pathogens.</title>
        <authorList>
            <person name="Haridas S."/>
            <person name="Albert R."/>
            <person name="Binder M."/>
            <person name="Bloem J."/>
            <person name="Labutti K."/>
            <person name="Salamov A."/>
            <person name="Andreopoulos B."/>
            <person name="Baker S."/>
            <person name="Barry K."/>
            <person name="Bills G."/>
            <person name="Bluhm B."/>
            <person name="Cannon C."/>
            <person name="Castanera R."/>
            <person name="Culley D."/>
            <person name="Daum C."/>
            <person name="Ezra D."/>
            <person name="Gonzalez J."/>
            <person name="Henrissat B."/>
            <person name="Kuo A."/>
            <person name="Liang C."/>
            <person name="Lipzen A."/>
            <person name="Lutzoni F."/>
            <person name="Magnuson J."/>
            <person name="Mondo S."/>
            <person name="Nolan M."/>
            <person name="Ohm R."/>
            <person name="Pangilinan J."/>
            <person name="Park H.-J."/>
            <person name="Ramirez L."/>
            <person name="Alfaro M."/>
            <person name="Sun H."/>
            <person name="Tritt A."/>
            <person name="Yoshinaga Y."/>
            <person name="Zwiers L.-H."/>
            <person name="Turgeon B."/>
            <person name="Goodwin S."/>
            <person name="Spatafora J."/>
            <person name="Crous P."/>
            <person name="Grigoriev I."/>
        </authorList>
    </citation>
    <scope>NUCLEOTIDE SEQUENCE</scope>
    <source>
        <strain evidence="1">CBS 122368</strain>
    </source>
</reference>